<evidence type="ECO:0000313" key="2">
    <source>
        <dbReference type="Proteomes" id="UP000265515"/>
    </source>
</evidence>
<protein>
    <submittedName>
        <fullName evidence="1">Uncharacterized protein</fullName>
    </submittedName>
</protein>
<organism evidence="1 2">
    <name type="scientific">Chara braunii</name>
    <name type="common">Braun's stonewort</name>
    <dbReference type="NCBI Taxonomy" id="69332"/>
    <lineage>
        <taxon>Eukaryota</taxon>
        <taxon>Viridiplantae</taxon>
        <taxon>Streptophyta</taxon>
        <taxon>Charophyceae</taxon>
        <taxon>Charales</taxon>
        <taxon>Characeae</taxon>
        <taxon>Chara</taxon>
    </lineage>
</organism>
<proteinExistence type="predicted"/>
<dbReference type="Gramene" id="GBG67235">
    <property type="protein sequence ID" value="GBG67235"/>
    <property type="gene ID" value="CBR_g84898"/>
</dbReference>
<dbReference type="EMBL" id="BFEA01000084">
    <property type="protein sequence ID" value="GBG67235.1"/>
    <property type="molecule type" value="Genomic_DNA"/>
</dbReference>
<reference evidence="1 2" key="1">
    <citation type="journal article" date="2018" name="Cell">
        <title>The Chara Genome: Secondary Complexity and Implications for Plant Terrestrialization.</title>
        <authorList>
            <person name="Nishiyama T."/>
            <person name="Sakayama H."/>
            <person name="Vries J.D."/>
            <person name="Buschmann H."/>
            <person name="Saint-Marcoux D."/>
            <person name="Ullrich K.K."/>
            <person name="Haas F.B."/>
            <person name="Vanderstraeten L."/>
            <person name="Becker D."/>
            <person name="Lang D."/>
            <person name="Vosolsobe S."/>
            <person name="Rombauts S."/>
            <person name="Wilhelmsson P.K.I."/>
            <person name="Janitza P."/>
            <person name="Kern R."/>
            <person name="Heyl A."/>
            <person name="Rumpler F."/>
            <person name="Villalobos L.I.A.C."/>
            <person name="Clay J.M."/>
            <person name="Skokan R."/>
            <person name="Toyoda A."/>
            <person name="Suzuki Y."/>
            <person name="Kagoshima H."/>
            <person name="Schijlen E."/>
            <person name="Tajeshwar N."/>
            <person name="Catarino B."/>
            <person name="Hetherington A.J."/>
            <person name="Saltykova A."/>
            <person name="Bonnot C."/>
            <person name="Breuninger H."/>
            <person name="Symeonidi A."/>
            <person name="Radhakrishnan G.V."/>
            <person name="Van Nieuwerburgh F."/>
            <person name="Deforce D."/>
            <person name="Chang C."/>
            <person name="Karol K.G."/>
            <person name="Hedrich R."/>
            <person name="Ulvskov P."/>
            <person name="Glockner G."/>
            <person name="Delwiche C.F."/>
            <person name="Petrasek J."/>
            <person name="Van de Peer Y."/>
            <person name="Friml J."/>
            <person name="Beilby M."/>
            <person name="Dolan L."/>
            <person name="Kohara Y."/>
            <person name="Sugano S."/>
            <person name="Fujiyama A."/>
            <person name="Delaux P.-M."/>
            <person name="Quint M."/>
            <person name="TheiBen G."/>
            <person name="Hagemann M."/>
            <person name="Harholt J."/>
            <person name="Dunand C."/>
            <person name="Zachgo S."/>
            <person name="Langdale J."/>
            <person name="Maumus F."/>
            <person name="Straeten D.V.D."/>
            <person name="Gould S.B."/>
            <person name="Rensing S.A."/>
        </authorList>
    </citation>
    <scope>NUCLEOTIDE SEQUENCE [LARGE SCALE GENOMIC DNA]</scope>
    <source>
        <strain evidence="1 2">S276</strain>
    </source>
</reference>
<name>A0A388KAZ6_CHABU</name>
<comment type="caution">
    <text evidence="1">The sequence shown here is derived from an EMBL/GenBank/DDBJ whole genome shotgun (WGS) entry which is preliminary data.</text>
</comment>
<gene>
    <name evidence="1" type="ORF">CBR_g84898</name>
</gene>
<keyword evidence="2" id="KW-1185">Reference proteome</keyword>
<evidence type="ECO:0000313" key="1">
    <source>
        <dbReference type="EMBL" id="GBG67235.1"/>
    </source>
</evidence>
<sequence length="89" mass="10142">MFSHGRTPKQRSWVGPRCLGICRVFSSAGALSLCARLVTALRWRRSRDEHCRLFCSMVAREPFSCLKGVSSCDDYGKDRSLERMMLLVV</sequence>
<accession>A0A388KAZ6</accession>
<dbReference type="AlphaFoldDB" id="A0A388KAZ6"/>
<dbReference type="Proteomes" id="UP000265515">
    <property type="component" value="Unassembled WGS sequence"/>
</dbReference>